<feature type="transmembrane region" description="Helical" evidence="1">
    <location>
        <begin position="12"/>
        <end position="30"/>
    </location>
</feature>
<evidence type="ECO:0008006" key="4">
    <source>
        <dbReference type="Google" id="ProtNLM"/>
    </source>
</evidence>
<dbReference type="OrthoDB" id="1467719at2"/>
<reference evidence="2" key="1">
    <citation type="submission" date="2015-07" db="EMBL/GenBank/DDBJ databases">
        <title>MeaNS - Measles Nucleotide Surveillance Program.</title>
        <authorList>
            <person name="Tran T."/>
            <person name="Druce J."/>
        </authorList>
    </citation>
    <scope>NUCLEOTIDE SEQUENCE</scope>
    <source>
        <strain evidence="2">SK</strain>
    </source>
</reference>
<keyword evidence="3" id="KW-1185">Reference proteome</keyword>
<organism evidence="2 3">
    <name type="scientific">Sunxiuqinia dokdonensis</name>
    <dbReference type="NCBI Taxonomy" id="1409788"/>
    <lineage>
        <taxon>Bacteria</taxon>
        <taxon>Pseudomonadati</taxon>
        <taxon>Bacteroidota</taxon>
        <taxon>Bacteroidia</taxon>
        <taxon>Marinilabiliales</taxon>
        <taxon>Prolixibacteraceae</taxon>
        <taxon>Sunxiuqinia</taxon>
    </lineage>
</organism>
<keyword evidence="1" id="KW-0812">Transmembrane</keyword>
<keyword evidence="1" id="KW-0472">Membrane</keyword>
<dbReference type="EMBL" id="LGIA01000153">
    <property type="protein sequence ID" value="KOH44772.1"/>
    <property type="molecule type" value="Genomic_DNA"/>
</dbReference>
<accession>A0A0L8V9B5</accession>
<comment type="caution">
    <text evidence="2">The sequence shown here is derived from an EMBL/GenBank/DDBJ whole genome shotgun (WGS) entry which is preliminary data.</text>
</comment>
<dbReference type="Pfam" id="PF04977">
    <property type="entry name" value="DivIC"/>
    <property type="match status" value="1"/>
</dbReference>
<dbReference type="Proteomes" id="UP000036958">
    <property type="component" value="Unassembled WGS sequence"/>
</dbReference>
<dbReference type="InterPro" id="IPR007060">
    <property type="entry name" value="FtsL/DivIC"/>
</dbReference>
<keyword evidence="1" id="KW-1133">Transmembrane helix</keyword>
<proteinExistence type="predicted"/>
<sequence>MKETLSFIWSRLRTKYGIVLALFVLWVGFFDEENSLLQHLQNRQKLSQLTEQEAYLRSKIISDKRKIQELQTNLTNLEKFAREEFLMKKENEDVFLIVEEE</sequence>
<protein>
    <recommendedName>
        <fullName evidence="4">Septum formation initiator</fullName>
    </recommendedName>
</protein>
<evidence type="ECO:0000313" key="2">
    <source>
        <dbReference type="EMBL" id="KOH44772.1"/>
    </source>
</evidence>
<dbReference type="AlphaFoldDB" id="A0A0L8V9B5"/>
<dbReference type="RefSeq" id="WP_053183669.1">
    <property type="nucleotide sequence ID" value="NZ_LGIA01000153.1"/>
</dbReference>
<evidence type="ECO:0000313" key="3">
    <source>
        <dbReference type="Proteomes" id="UP000036958"/>
    </source>
</evidence>
<name>A0A0L8V9B5_9BACT</name>
<dbReference type="STRING" id="1409788.NC99_24320"/>
<evidence type="ECO:0000256" key="1">
    <source>
        <dbReference type="SAM" id="Phobius"/>
    </source>
</evidence>
<gene>
    <name evidence="2" type="ORF">NC99_24320</name>
</gene>